<evidence type="ECO:0008006" key="4">
    <source>
        <dbReference type="Google" id="ProtNLM"/>
    </source>
</evidence>
<feature type="transmembrane region" description="Helical" evidence="1">
    <location>
        <begin position="7"/>
        <end position="26"/>
    </location>
</feature>
<accession>A0A1G2CM09</accession>
<organism evidence="2 3">
    <name type="scientific">Candidatus Liptonbacteria bacterium RIFCSPLOWO2_01_FULL_53_13</name>
    <dbReference type="NCBI Taxonomy" id="1798651"/>
    <lineage>
        <taxon>Bacteria</taxon>
        <taxon>Candidatus Liptoniibacteriota</taxon>
    </lineage>
</organism>
<dbReference type="EMBL" id="MHLB01000031">
    <property type="protein sequence ID" value="OGZ01790.1"/>
    <property type="molecule type" value="Genomic_DNA"/>
</dbReference>
<evidence type="ECO:0000256" key="1">
    <source>
        <dbReference type="SAM" id="Phobius"/>
    </source>
</evidence>
<evidence type="ECO:0000313" key="2">
    <source>
        <dbReference type="EMBL" id="OGZ01790.1"/>
    </source>
</evidence>
<evidence type="ECO:0000313" key="3">
    <source>
        <dbReference type="Proteomes" id="UP000178348"/>
    </source>
</evidence>
<keyword evidence="1" id="KW-1133">Transmembrane helix</keyword>
<keyword evidence="1" id="KW-0812">Transmembrane</keyword>
<sequence length="209" mass="23398">MNDNLKKFLGVIVSAAIVAIGIYGNYLPLRKSQIYISSTREAYNAKTLADFEKAISPALDAPSPIGQSELVRNVATTVMGIIVNSDQNTPLIDASLKYALTYYDPLIARGKGLSFEQDLYILGLIYQRAYLKTQNPKYLESALYYYKEGYARGPKRPQFLYGLFDAYRLAGDVGNVDMIMSQILKEWPGDDAAKSAHAQFKNKVQEMNR</sequence>
<gene>
    <name evidence="2" type="ORF">A2946_04000</name>
</gene>
<proteinExistence type="predicted"/>
<protein>
    <recommendedName>
        <fullName evidence="4">Tetratricopeptide repeat-like domain-containing protein</fullName>
    </recommendedName>
</protein>
<dbReference type="AlphaFoldDB" id="A0A1G2CM09"/>
<comment type="caution">
    <text evidence="2">The sequence shown here is derived from an EMBL/GenBank/DDBJ whole genome shotgun (WGS) entry which is preliminary data.</text>
</comment>
<keyword evidence="1" id="KW-0472">Membrane</keyword>
<name>A0A1G2CM09_9BACT</name>
<reference evidence="2 3" key="1">
    <citation type="journal article" date="2016" name="Nat. Commun.">
        <title>Thousands of microbial genomes shed light on interconnected biogeochemical processes in an aquifer system.</title>
        <authorList>
            <person name="Anantharaman K."/>
            <person name="Brown C.T."/>
            <person name="Hug L.A."/>
            <person name="Sharon I."/>
            <person name="Castelle C.J."/>
            <person name="Probst A.J."/>
            <person name="Thomas B.C."/>
            <person name="Singh A."/>
            <person name="Wilkins M.J."/>
            <person name="Karaoz U."/>
            <person name="Brodie E.L."/>
            <person name="Williams K.H."/>
            <person name="Hubbard S.S."/>
            <person name="Banfield J.F."/>
        </authorList>
    </citation>
    <scope>NUCLEOTIDE SEQUENCE [LARGE SCALE GENOMIC DNA]</scope>
</reference>
<dbReference type="Proteomes" id="UP000178348">
    <property type="component" value="Unassembled WGS sequence"/>
</dbReference>